<protein>
    <submittedName>
        <fullName evidence="5">AraC family transcriptional regulator</fullName>
    </submittedName>
</protein>
<dbReference type="STRING" id="1121485.GCA_000426485_01709"/>
<evidence type="ECO:0000256" key="2">
    <source>
        <dbReference type="ARBA" id="ARBA00023125"/>
    </source>
</evidence>
<dbReference type="InterPro" id="IPR018060">
    <property type="entry name" value="HTH_AraC"/>
</dbReference>
<dbReference type="RefSeq" id="WP_134437099.1">
    <property type="nucleotide sequence ID" value="NZ_SOML01000010.1"/>
</dbReference>
<dbReference type="GO" id="GO:0043565">
    <property type="term" value="F:sequence-specific DNA binding"/>
    <property type="evidence" value="ECO:0007669"/>
    <property type="project" value="InterPro"/>
</dbReference>
<keyword evidence="2" id="KW-0238">DNA-binding</keyword>
<evidence type="ECO:0000256" key="3">
    <source>
        <dbReference type="ARBA" id="ARBA00023163"/>
    </source>
</evidence>
<comment type="caution">
    <text evidence="5">The sequence shown here is derived from an EMBL/GenBank/DDBJ whole genome shotgun (WGS) entry which is preliminary data.</text>
</comment>
<proteinExistence type="predicted"/>
<dbReference type="PANTHER" id="PTHR47893">
    <property type="entry name" value="REGULATORY PROTEIN PCHR"/>
    <property type="match status" value="1"/>
</dbReference>
<dbReference type="SMART" id="SM00342">
    <property type="entry name" value="HTH_ARAC"/>
    <property type="match status" value="1"/>
</dbReference>
<sequence>MMKREYNNKDEYLVENIPHDYSIKEHIEDSFVEYNSSLNENNISGIFRKIKINGISIDYIDVRHKGPIEMDVKQDGDHLEICFELDGHKHYVQNNGDCLETLNGRYSFFYFKELDGKLSFFPENGSRRCIEIELSIAFLTRLLNNDLSVLGEFGEKLQKKENTVFINNSTISLPMRNILKELIVPSQKLSGILRKIAIESLINDLILLVVLQVKEMSHKTLTISSLSQDDINKIYKAREIIMEKIDDPCSLIELARLSGINDFKLKKGFKEVFGTTVFKYLFDQRMERSKTLILDEKYTISEIVFMIGYKNPAHFTAAFKRKFGYLPSDLKKFF</sequence>
<evidence type="ECO:0000313" key="6">
    <source>
        <dbReference type="Proteomes" id="UP000297861"/>
    </source>
</evidence>
<dbReference type="PROSITE" id="PS01124">
    <property type="entry name" value="HTH_ARAC_FAMILY_2"/>
    <property type="match status" value="1"/>
</dbReference>
<evidence type="ECO:0000313" key="5">
    <source>
        <dbReference type="EMBL" id="TFD94710.1"/>
    </source>
</evidence>
<dbReference type="InterPro" id="IPR053142">
    <property type="entry name" value="PchR_regulatory_protein"/>
</dbReference>
<dbReference type="EMBL" id="SOML01000010">
    <property type="protein sequence ID" value="TFD94710.1"/>
    <property type="molecule type" value="Genomic_DNA"/>
</dbReference>
<gene>
    <name evidence="5" type="ORF">E2605_15215</name>
</gene>
<dbReference type="GO" id="GO:0003700">
    <property type="term" value="F:DNA-binding transcription factor activity"/>
    <property type="evidence" value="ECO:0007669"/>
    <property type="project" value="InterPro"/>
</dbReference>
<dbReference type="InterPro" id="IPR009057">
    <property type="entry name" value="Homeodomain-like_sf"/>
</dbReference>
<name>A0A4Y8KZ70_9BACT</name>
<evidence type="ECO:0000259" key="4">
    <source>
        <dbReference type="PROSITE" id="PS01124"/>
    </source>
</evidence>
<organism evidence="5 6">
    <name type="scientific">Dysgonomonas capnocytophagoides</name>
    <dbReference type="NCBI Taxonomy" id="45254"/>
    <lineage>
        <taxon>Bacteria</taxon>
        <taxon>Pseudomonadati</taxon>
        <taxon>Bacteroidota</taxon>
        <taxon>Bacteroidia</taxon>
        <taxon>Bacteroidales</taxon>
        <taxon>Dysgonomonadaceae</taxon>
        <taxon>Dysgonomonas</taxon>
    </lineage>
</organism>
<dbReference type="PANTHER" id="PTHR47893:SF1">
    <property type="entry name" value="REGULATORY PROTEIN PCHR"/>
    <property type="match status" value="1"/>
</dbReference>
<reference evidence="5 6" key="1">
    <citation type="submission" date="2019-03" db="EMBL/GenBank/DDBJ databases">
        <title>San Antonio Military Medical Center submission to MRSN (WRAIR), pending publication.</title>
        <authorList>
            <person name="Blyth D.M."/>
            <person name="Mccarthy S.L."/>
            <person name="Schall S.E."/>
            <person name="Stam J.A."/>
            <person name="Ong A.C."/>
            <person name="Mcgann P.T."/>
        </authorList>
    </citation>
    <scope>NUCLEOTIDE SEQUENCE [LARGE SCALE GENOMIC DNA]</scope>
    <source>
        <strain evidence="5 6">MRSN571793</strain>
    </source>
</reference>
<accession>A0A4Y8KZ70</accession>
<feature type="domain" description="HTH araC/xylS-type" evidence="4">
    <location>
        <begin position="235"/>
        <end position="333"/>
    </location>
</feature>
<dbReference type="InterPro" id="IPR020449">
    <property type="entry name" value="Tscrpt_reg_AraC-type_HTH"/>
</dbReference>
<keyword evidence="3" id="KW-0804">Transcription</keyword>
<dbReference type="AlphaFoldDB" id="A0A4Y8KZ70"/>
<dbReference type="PRINTS" id="PR00032">
    <property type="entry name" value="HTHARAC"/>
</dbReference>
<dbReference type="Gene3D" id="1.10.10.60">
    <property type="entry name" value="Homeodomain-like"/>
    <property type="match status" value="2"/>
</dbReference>
<keyword evidence="1" id="KW-0805">Transcription regulation</keyword>
<evidence type="ECO:0000256" key="1">
    <source>
        <dbReference type="ARBA" id="ARBA00023015"/>
    </source>
</evidence>
<dbReference type="SUPFAM" id="SSF46689">
    <property type="entry name" value="Homeodomain-like"/>
    <property type="match status" value="2"/>
</dbReference>
<dbReference type="Pfam" id="PF12833">
    <property type="entry name" value="HTH_18"/>
    <property type="match status" value="1"/>
</dbReference>
<keyword evidence="6" id="KW-1185">Reference proteome</keyword>
<dbReference type="OrthoDB" id="4480133at2"/>
<dbReference type="Proteomes" id="UP000297861">
    <property type="component" value="Unassembled WGS sequence"/>
</dbReference>